<evidence type="ECO:0000313" key="6">
    <source>
        <dbReference type="EMBL" id="KAF2669708.1"/>
    </source>
</evidence>
<dbReference type="PANTHER" id="PTHR43439">
    <property type="entry name" value="PHENYLACETATE-COENZYME A LIGASE"/>
    <property type="match status" value="1"/>
</dbReference>
<dbReference type="AlphaFoldDB" id="A0A6A6UF36"/>
<dbReference type="OrthoDB" id="429813at2759"/>
<feature type="domain" description="Carrier" evidence="4">
    <location>
        <begin position="588"/>
        <end position="647"/>
    </location>
</feature>
<dbReference type="SUPFAM" id="SSF47336">
    <property type="entry name" value="ACP-like"/>
    <property type="match status" value="1"/>
</dbReference>
<dbReference type="Pfam" id="PF23562">
    <property type="entry name" value="AMP-binding_C_3"/>
    <property type="match status" value="1"/>
</dbReference>
<dbReference type="PROSITE" id="PS00012">
    <property type="entry name" value="PHOSPHOPANTETHEINE"/>
    <property type="match status" value="1"/>
</dbReference>
<dbReference type="Gene3D" id="3.40.50.720">
    <property type="entry name" value="NAD(P)-binding Rossmann-like Domain"/>
    <property type="match status" value="1"/>
</dbReference>
<name>A0A6A6UF36_9PEZI</name>
<dbReference type="InterPro" id="IPR036291">
    <property type="entry name" value="NAD(P)-bd_dom_sf"/>
</dbReference>
<organism evidence="6 7">
    <name type="scientific">Microthyrium microscopicum</name>
    <dbReference type="NCBI Taxonomy" id="703497"/>
    <lineage>
        <taxon>Eukaryota</taxon>
        <taxon>Fungi</taxon>
        <taxon>Dikarya</taxon>
        <taxon>Ascomycota</taxon>
        <taxon>Pezizomycotina</taxon>
        <taxon>Dothideomycetes</taxon>
        <taxon>Dothideomycetes incertae sedis</taxon>
        <taxon>Microthyriales</taxon>
        <taxon>Microthyriaceae</taxon>
        <taxon>Microthyrium</taxon>
    </lineage>
</organism>
<dbReference type="Pfam" id="PF07993">
    <property type="entry name" value="NAD_binding_4"/>
    <property type="match status" value="1"/>
</dbReference>
<dbReference type="Gene3D" id="1.10.1200.10">
    <property type="entry name" value="ACP-like"/>
    <property type="match status" value="1"/>
</dbReference>
<evidence type="ECO:0000259" key="3">
    <source>
        <dbReference type="Pfam" id="PF00501"/>
    </source>
</evidence>
<accession>A0A6A6UF36</accession>
<proteinExistence type="predicted"/>
<evidence type="ECO:0000313" key="7">
    <source>
        <dbReference type="Proteomes" id="UP000799302"/>
    </source>
</evidence>
<protein>
    <submittedName>
        <fullName evidence="6">Acetyl-CoA synthetase-like protein</fullName>
    </submittedName>
</protein>
<sequence length="1083" mass="120355">MESNYFVCTLGEADECTHKPHYQNVNQLLDEQFQKNPDLPAIGFYTVSKTITAEYEELGYEVLTFKQVQQGVLLTAELLKDNITANPKQAVGLLCASSPRFLFTWLACIRLDHPVLLIAPECSAAGIAQLCEDCGVKVLITDDKNAELGQDASNQRANGEKVGLSIVTMPFSEAEVSEIVRRETKSFLVSPIVASKETAYFHHTSGTSSGSPKPIPQSHHGAVGVLPVFDGESMATFTTTPLYHGGPADIFRAWTSNALIWLFPSHKLPITPGNICRCLATSSAAAKTQRLPPICYFATVPYILQMMSAQMSAEKTAVASMQRMSLVSVGGAALSRKVGDVLVREGVKLVSRFGSAECGFLLSSHRDYLRDREWQYLRPPDNSNKLKFEKREEGLYELVVLAGWPHMAKSNREDGSYATSDLFEPHPRLKNAWRYHSRADAQISLVTGKKFDPAPIEDAVVAATSLLAHTLVFGNDKPYPGMLLFRSEGAAEMSDQEIMEVLAPIVHRIGVEGQAHTRISNDMLIPLPFSRTALEKSSKGTILRGRAQKRYAREIESAYDKIGDCGSRSCPDEELPNVITRIVLSSKPDLDAEKLHPTTELYSFGIDSIASIKIRKQLQQLLPEDAQHVSFSVVEDCGCVAHLVDHIRALREGVDQSDTASAEDNHKMMLDLVAKYSNFAEHTSQAFKPETVNNPVGQMDEVVVLTGATGFLGSYVLDLLRSNLGVKHIYCLVRGATSTAAYERVHESLQSRQLSGLEDSKNISVLQARLGDEDLGLDAESLDKIRHEATIVLHLAWSVNFRLKLPSFENDIAGVRNLINLCATSSRTEKPKFVFCSSVASALNHTWLVVPETILDDPSSATSIGYSQSKWVAEQVCSKAAATTLQGRITILRVGQLSGNCWNGVWNMKEAWPLMLSTVKLTGSLPELKGEMLDWLPVDIAAAAVVQSGMCSEVENTLEVFHVMNEDTRVLWQDVLDWLQKRLCVPLEIVTPQHWVKQLENARDAGSQHPALQLLEHWKNSYQDYNGVYVDRRRFSMERTGWVLPMLNWVQPVDLRYFHAIWTWIDSYSQDVIDLSFENKRKS</sequence>
<dbReference type="PANTHER" id="PTHR43439:SF2">
    <property type="entry name" value="ENZYME, PUTATIVE (JCVI)-RELATED"/>
    <property type="match status" value="1"/>
</dbReference>
<keyword evidence="7" id="KW-1185">Reference proteome</keyword>
<evidence type="ECO:0000256" key="2">
    <source>
        <dbReference type="ARBA" id="ARBA00022553"/>
    </source>
</evidence>
<feature type="domain" description="Thioester reductase (TE)" evidence="5">
    <location>
        <begin position="705"/>
        <end position="944"/>
    </location>
</feature>
<dbReference type="InterPro" id="IPR000873">
    <property type="entry name" value="AMP-dep_synth/lig_dom"/>
</dbReference>
<reference evidence="6" key="1">
    <citation type="journal article" date="2020" name="Stud. Mycol.">
        <title>101 Dothideomycetes genomes: a test case for predicting lifestyles and emergence of pathogens.</title>
        <authorList>
            <person name="Haridas S."/>
            <person name="Albert R."/>
            <person name="Binder M."/>
            <person name="Bloem J."/>
            <person name="Labutti K."/>
            <person name="Salamov A."/>
            <person name="Andreopoulos B."/>
            <person name="Baker S."/>
            <person name="Barry K."/>
            <person name="Bills G."/>
            <person name="Bluhm B."/>
            <person name="Cannon C."/>
            <person name="Castanera R."/>
            <person name="Culley D."/>
            <person name="Daum C."/>
            <person name="Ezra D."/>
            <person name="Gonzalez J."/>
            <person name="Henrissat B."/>
            <person name="Kuo A."/>
            <person name="Liang C."/>
            <person name="Lipzen A."/>
            <person name="Lutzoni F."/>
            <person name="Magnuson J."/>
            <person name="Mondo S."/>
            <person name="Nolan M."/>
            <person name="Ohm R."/>
            <person name="Pangilinan J."/>
            <person name="Park H.-J."/>
            <person name="Ramirez L."/>
            <person name="Alfaro M."/>
            <person name="Sun H."/>
            <person name="Tritt A."/>
            <person name="Yoshinaga Y."/>
            <person name="Zwiers L.-H."/>
            <person name="Turgeon B."/>
            <person name="Goodwin S."/>
            <person name="Spatafora J."/>
            <person name="Crous P."/>
            <person name="Grigoriev I."/>
        </authorList>
    </citation>
    <scope>NUCLEOTIDE SEQUENCE</scope>
    <source>
        <strain evidence="6">CBS 115976</strain>
    </source>
</reference>
<dbReference type="InterPro" id="IPR013120">
    <property type="entry name" value="FAR_NAD-bd"/>
</dbReference>
<gene>
    <name evidence="6" type="ORF">BT63DRAFT_447030</name>
</gene>
<dbReference type="InterPro" id="IPR036736">
    <property type="entry name" value="ACP-like_sf"/>
</dbReference>
<dbReference type="Gene3D" id="3.40.50.12780">
    <property type="entry name" value="N-terminal domain of ligase-like"/>
    <property type="match status" value="1"/>
</dbReference>
<dbReference type="InterPro" id="IPR042099">
    <property type="entry name" value="ANL_N_sf"/>
</dbReference>
<evidence type="ECO:0000259" key="4">
    <source>
        <dbReference type="Pfam" id="PF00550"/>
    </source>
</evidence>
<feature type="domain" description="AMP-dependent synthetase/ligase" evidence="3">
    <location>
        <begin position="30"/>
        <end position="367"/>
    </location>
</feature>
<dbReference type="Proteomes" id="UP000799302">
    <property type="component" value="Unassembled WGS sequence"/>
</dbReference>
<keyword evidence="2" id="KW-0597">Phosphoprotein</keyword>
<dbReference type="SUPFAM" id="SSF51735">
    <property type="entry name" value="NAD(P)-binding Rossmann-fold domains"/>
    <property type="match status" value="1"/>
</dbReference>
<dbReference type="InterPro" id="IPR009081">
    <property type="entry name" value="PP-bd_ACP"/>
</dbReference>
<dbReference type="InterPro" id="IPR006162">
    <property type="entry name" value="Ppantetheine_attach_site"/>
</dbReference>
<keyword evidence="1" id="KW-0596">Phosphopantetheine</keyword>
<dbReference type="Pfam" id="PF00550">
    <property type="entry name" value="PP-binding"/>
    <property type="match status" value="1"/>
</dbReference>
<evidence type="ECO:0000256" key="1">
    <source>
        <dbReference type="ARBA" id="ARBA00022450"/>
    </source>
</evidence>
<dbReference type="EMBL" id="MU004235">
    <property type="protein sequence ID" value="KAF2669708.1"/>
    <property type="molecule type" value="Genomic_DNA"/>
</dbReference>
<dbReference type="Pfam" id="PF00501">
    <property type="entry name" value="AMP-binding"/>
    <property type="match status" value="1"/>
</dbReference>
<dbReference type="SUPFAM" id="SSF56801">
    <property type="entry name" value="Acetyl-CoA synthetase-like"/>
    <property type="match status" value="1"/>
</dbReference>
<dbReference type="InterPro" id="IPR051414">
    <property type="entry name" value="Adenylate-forming_Reductase"/>
</dbReference>
<evidence type="ECO:0000259" key="5">
    <source>
        <dbReference type="Pfam" id="PF07993"/>
    </source>
</evidence>